<comment type="caution">
    <text evidence="10">The sequence shown here is derived from an EMBL/GenBank/DDBJ whole genome shotgun (WGS) entry which is preliminary data.</text>
</comment>
<organism evidence="10 11">
    <name type="scientific">Caerostris extrusa</name>
    <name type="common">Bark spider</name>
    <name type="synonym">Caerostris bankana</name>
    <dbReference type="NCBI Taxonomy" id="172846"/>
    <lineage>
        <taxon>Eukaryota</taxon>
        <taxon>Metazoa</taxon>
        <taxon>Ecdysozoa</taxon>
        <taxon>Arthropoda</taxon>
        <taxon>Chelicerata</taxon>
        <taxon>Arachnida</taxon>
        <taxon>Araneae</taxon>
        <taxon>Araneomorphae</taxon>
        <taxon>Entelegynae</taxon>
        <taxon>Araneoidea</taxon>
        <taxon>Araneidae</taxon>
        <taxon>Caerostris</taxon>
    </lineage>
</organism>
<dbReference type="Gene3D" id="3.30.160.60">
    <property type="entry name" value="Classic Zinc Finger"/>
    <property type="match status" value="1"/>
</dbReference>
<dbReference type="Proteomes" id="UP001054945">
    <property type="component" value="Unassembled WGS sequence"/>
</dbReference>
<dbReference type="PROSITE" id="PS50157">
    <property type="entry name" value="ZINC_FINGER_C2H2_2"/>
    <property type="match status" value="1"/>
</dbReference>
<keyword evidence="3" id="KW-0677">Repeat</keyword>
<keyword evidence="2" id="KW-0479">Metal-binding</keyword>
<evidence type="ECO:0000256" key="2">
    <source>
        <dbReference type="ARBA" id="ARBA00022723"/>
    </source>
</evidence>
<dbReference type="GO" id="GO:0003677">
    <property type="term" value="F:DNA binding"/>
    <property type="evidence" value="ECO:0007669"/>
    <property type="project" value="UniProtKB-KW"/>
</dbReference>
<proteinExistence type="predicted"/>
<gene>
    <name evidence="10" type="ORF">CEXT_153001</name>
</gene>
<dbReference type="PROSITE" id="PS00028">
    <property type="entry name" value="ZINC_FINGER_C2H2_1"/>
    <property type="match status" value="1"/>
</dbReference>
<reference evidence="10 11" key="1">
    <citation type="submission" date="2021-06" db="EMBL/GenBank/DDBJ databases">
        <title>Caerostris extrusa draft genome.</title>
        <authorList>
            <person name="Kono N."/>
            <person name="Arakawa K."/>
        </authorList>
    </citation>
    <scope>NUCLEOTIDE SEQUENCE [LARGE SCALE GENOMIC DNA]</scope>
</reference>
<keyword evidence="4 8" id="KW-0863">Zinc-finger</keyword>
<accession>A0AAV4UPB6</accession>
<evidence type="ECO:0000256" key="7">
    <source>
        <dbReference type="ARBA" id="ARBA00023242"/>
    </source>
</evidence>
<dbReference type="FunFam" id="3.30.160.60:FF:000045">
    <property type="entry name" value="ZFP69 zinc finger protein B"/>
    <property type="match status" value="1"/>
</dbReference>
<evidence type="ECO:0000256" key="1">
    <source>
        <dbReference type="ARBA" id="ARBA00004123"/>
    </source>
</evidence>
<dbReference type="InterPro" id="IPR036236">
    <property type="entry name" value="Znf_C2H2_sf"/>
</dbReference>
<dbReference type="GO" id="GO:0008270">
    <property type="term" value="F:zinc ion binding"/>
    <property type="evidence" value="ECO:0007669"/>
    <property type="project" value="UniProtKB-KW"/>
</dbReference>
<evidence type="ECO:0000256" key="3">
    <source>
        <dbReference type="ARBA" id="ARBA00022737"/>
    </source>
</evidence>
<dbReference type="SUPFAM" id="SSF57667">
    <property type="entry name" value="beta-beta-alpha zinc fingers"/>
    <property type="match status" value="1"/>
</dbReference>
<keyword evidence="5" id="KW-0862">Zinc</keyword>
<dbReference type="InterPro" id="IPR013087">
    <property type="entry name" value="Znf_C2H2_type"/>
</dbReference>
<evidence type="ECO:0000313" key="11">
    <source>
        <dbReference type="Proteomes" id="UP001054945"/>
    </source>
</evidence>
<feature type="domain" description="C2H2-type" evidence="9">
    <location>
        <begin position="190"/>
        <end position="217"/>
    </location>
</feature>
<evidence type="ECO:0000256" key="8">
    <source>
        <dbReference type="PROSITE-ProRule" id="PRU00042"/>
    </source>
</evidence>
<name>A0AAV4UPB6_CAEEX</name>
<keyword evidence="7" id="KW-0539">Nucleus</keyword>
<sequence>MEIRNCEFCNAYVANFEVHTCRIFGHQHRQCVTTLPRSSSGNISQDIDLKTEQIHYEGRIPSMNQESSSWHHSTLSNIHQRTDCEATAAAEESSQYGLRIRIHPTEANSAIINPNPQFCEPWNPNPDVNAALPVAEPCFLPGFQQTFGQRNALMNQMHQHPNASCQMEAEFLPKDHVEPPVLSRNVATSHTCNYCDKAFPCRYRLTRHVRVHTGKSLMHVRYAIKALIPVPTEPPTPAPIWAKKAP</sequence>
<dbReference type="SMART" id="SM00355">
    <property type="entry name" value="ZnF_C2H2"/>
    <property type="match status" value="1"/>
</dbReference>
<keyword evidence="11" id="KW-1185">Reference proteome</keyword>
<evidence type="ECO:0000256" key="5">
    <source>
        <dbReference type="ARBA" id="ARBA00022833"/>
    </source>
</evidence>
<evidence type="ECO:0000259" key="9">
    <source>
        <dbReference type="PROSITE" id="PS50157"/>
    </source>
</evidence>
<evidence type="ECO:0000256" key="6">
    <source>
        <dbReference type="ARBA" id="ARBA00023125"/>
    </source>
</evidence>
<evidence type="ECO:0000313" key="10">
    <source>
        <dbReference type="EMBL" id="GIY59619.1"/>
    </source>
</evidence>
<evidence type="ECO:0000256" key="4">
    <source>
        <dbReference type="ARBA" id="ARBA00022771"/>
    </source>
</evidence>
<dbReference type="AlphaFoldDB" id="A0AAV4UPB6"/>
<dbReference type="EMBL" id="BPLR01013221">
    <property type="protein sequence ID" value="GIY59619.1"/>
    <property type="molecule type" value="Genomic_DNA"/>
</dbReference>
<dbReference type="GO" id="GO:0005634">
    <property type="term" value="C:nucleus"/>
    <property type="evidence" value="ECO:0007669"/>
    <property type="project" value="UniProtKB-SubCell"/>
</dbReference>
<keyword evidence="6" id="KW-0238">DNA-binding</keyword>
<protein>
    <recommendedName>
        <fullName evidence="9">C2H2-type domain-containing protein</fullName>
    </recommendedName>
</protein>
<comment type="subcellular location">
    <subcellularLocation>
        <location evidence="1">Nucleus</location>
    </subcellularLocation>
</comment>